<dbReference type="Proteomes" id="UP000029500">
    <property type="component" value="Chromosome"/>
</dbReference>
<evidence type="ECO:0000313" key="1">
    <source>
        <dbReference type="EMBL" id="AIQ69184.1"/>
    </source>
</evidence>
<dbReference type="RefSeq" id="WP_025706204.1">
    <property type="nucleotide sequence ID" value="NZ_CP009287.1"/>
</dbReference>
<keyword evidence="2" id="KW-1185">Reference proteome</keyword>
<dbReference type="KEGG" id="pgm:PGRAT_17270"/>
<accession>A0A089NJE0</accession>
<gene>
    <name evidence="1" type="ORF">PGRAT_17270</name>
</gene>
<sequence length="219" mass="24294">MHPSAIYAATVDSHTFATFRALVEAIIPDSPVSATYSPELTAGAADLCIHEYMIWELDHSLSLVLGFGLTDIPLSCSTAGLLNVGAVHLAASRQLQHPPNHLLWESGPFSAISRNDRICVLAMLEQGNIDPGVLPPPYRNDLGFTRYMIDFLNRQTMFGNYSEWSAYGTTRLRTPTERRLEYFPVSWKQAEYPGVVPGYRALLGYMLTIERKGGESTIV</sequence>
<dbReference type="STRING" id="189425.PGRAT_17270"/>
<dbReference type="AlphaFoldDB" id="A0A089NJE0"/>
<reference evidence="1 2" key="1">
    <citation type="submission" date="2014-08" db="EMBL/GenBank/DDBJ databases">
        <title>Comparative genomics of the Paenibacillus odorifer group.</title>
        <authorList>
            <person name="den Bakker H.C."/>
            <person name="Tsai Y.-C."/>
            <person name="Martin N."/>
            <person name="Korlach J."/>
            <person name="Wiedmann M."/>
        </authorList>
    </citation>
    <scope>NUCLEOTIDE SEQUENCE [LARGE SCALE GENOMIC DNA]</scope>
    <source>
        <strain evidence="1 2">DSM 15220</strain>
    </source>
</reference>
<dbReference type="OrthoDB" id="1927593at2"/>
<protein>
    <submittedName>
        <fullName evidence="1">Uncharacterized protein</fullName>
    </submittedName>
</protein>
<organism evidence="1 2">
    <name type="scientific">Paenibacillus graminis</name>
    <dbReference type="NCBI Taxonomy" id="189425"/>
    <lineage>
        <taxon>Bacteria</taxon>
        <taxon>Bacillati</taxon>
        <taxon>Bacillota</taxon>
        <taxon>Bacilli</taxon>
        <taxon>Bacillales</taxon>
        <taxon>Paenibacillaceae</taxon>
        <taxon>Paenibacillus</taxon>
    </lineage>
</organism>
<dbReference type="EMBL" id="CP009287">
    <property type="protein sequence ID" value="AIQ69184.1"/>
    <property type="molecule type" value="Genomic_DNA"/>
</dbReference>
<dbReference type="eggNOG" id="ENOG5032V7Y">
    <property type="taxonomic scope" value="Bacteria"/>
</dbReference>
<name>A0A089NJE0_9BACL</name>
<proteinExistence type="predicted"/>
<dbReference type="HOGENOM" id="CLU_100119_0_0_9"/>
<evidence type="ECO:0000313" key="2">
    <source>
        <dbReference type="Proteomes" id="UP000029500"/>
    </source>
</evidence>